<dbReference type="Gene3D" id="3.20.20.210">
    <property type="match status" value="1"/>
</dbReference>
<dbReference type="GO" id="GO:0004853">
    <property type="term" value="F:uroporphyrinogen decarboxylase activity"/>
    <property type="evidence" value="ECO:0007669"/>
    <property type="project" value="InterPro"/>
</dbReference>
<evidence type="ECO:0000313" key="2">
    <source>
        <dbReference type="EMBL" id="AEF80739.1"/>
    </source>
</evidence>
<dbReference type="Proteomes" id="UP000009222">
    <property type="component" value="Chromosome"/>
</dbReference>
<sequence length="404" mass="45394">MINSGFMAPTFLDLLVLTGRCIDSEGIYICGERASEKARQEHSEHTAWASRGEKTPFLPFSADLRWWFAEHYHAGTLDEATKGIDLDCLGLPKRPAPQEGIYRVNFDPDSGIEFRDHWEGEKVVYKNGGYPGRLHTLEIITPRGTLRAKEQYVSYTFGIREYPVKEAEDLDILAYIFENAEVEALPGYKDREIGWIQAPKTPVQALIVELAGVENLSFLMADYPEKVENVMDKIYSLDTQIYQLIADSRSPGAGTCENLSAENSGGYWDAFLKPQLKGLADILHQKGKKLNIHHDGTLKPLFGKLKDAGVDIVNGVTCAPVGDILPEELRDIAGNDIVIEGIIPQSIFTPWFSEEQFETYIRKVIHCFRDDYKIILGIGDMLPLDGKIERVEKTVKLAKELSAR</sequence>
<name>F5YD98_LEAAZ</name>
<dbReference type="SUPFAM" id="SSF51726">
    <property type="entry name" value="UROD/MetE-like"/>
    <property type="match status" value="1"/>
</dbReference>
<evidence type="ECO:0000313" key="3">
    <source>
        <dbReference type="Proteomes" id="UP000009222"/>
    </source>
</evidence>
<dbReference type="AlphaFoldDB" id="F5YD98"/>
<dbReference type="STRING" id="545695.TREAZ_1659"/>
<reference evidence="3" key="1">
    <citation type="submission" date="2009-12" db="EMBL/GenBank/DDBJ databases">
        <title>Complete sequence of Treponema azotonutricium strain ZAS-9.</title>
        <authorList>
            <person name="Tetu S.G."/>
            <person name="Matson E."/>
            <person name="Ren Q."/>
            <person name="Seshadri R."/>
            <person name="Elbourne L."/>
            <person name="Hassan K.A."/>
            <person name="Durkin A."/>
            <person name="Radune D."/>
            <person name="Mohamoud Y."/>
            <person name="Shay R."/>
            <person name="Jin S."/>
            <person name="Zhang X."/>
            <person name="Lucey K."/>
            <person name="Ballor N.R."/>
            <person name="Ottesen E."/>
            <person name="Rosenthal R."/>
            <person name="Allen A."/>
            <person name="Leadbetter J.R."/>
            <person name="Paulsen I.T."/>
        </authorList>
    </citation>
    <scope>NUCLEOTIDE SEQUENCE [LARGE SCALE GENOMIC DNA]</scope>
    <source>
        <strain evidence="3">ATCC BAA-888 / DSM 13862 / ZAS-9</strain>
    </source>
</reference>
<dbReference type="eggNOG" id="COG0407">
    <property type="taxonomic scope" value="Bacteria"/>
</dbReference>
<organism evidence="2 3">
    <name type="scientific">Leadbettera azotonutricia (strain ATCC BAA-888 / DSM 13862 / ZAS-9)</name>
    <name type="common">Treponema azotonutricium</name>
    <dbReference type="NCBI Taxonomy" id="545695"/>
    <lineage>
        <taxon>Bacteria</taxon>
        <taxon>Pseudomonadati</taxon>
        <taxon>Spirochaetota</taxon>
        <taxon>Spirochaetia</taxon>
        <taxon>Spirochaetales</taxon>
        <taxon>Breznakiellaceae</taxon>
        <taxon>Leadbettera</taxon>
    </lineage>
</organism>
<reference evidence="2 3" key="2">
    <citation type="journal article" date="2011" name="ISME J.">
        <title>RNA-seq reveals cooperative metabolic interactions between two termite-gut spirochete species in co-culture.</title>
        <authorList>
            <person name="Rosenthal A.Z."/>
            <person name="Matson E.G."/>
            <person name="Eldar A."/>
            <person name="Leadbetter J.R."/>
        </authorList>
    </citation>
    <scope>NUCLEOTIDE SEQUENCE [LARGE SCALE GENOMIC DNA]</scope>
    <source>
        <strain evidence="3">ATCC BAA-888 / DSM 13862 / ZAS-9</strain>
    </source>
</reference>
<dbReference type="InterPro" id="IPR000257">
    <property type="entry name" value="Uroporphyrinogen_deCOase"/>
</dbReference>
<proteinExistence type="predicted"/>
<protein>
    <recommendedName>
        <fullName evidence="1">Uroporphyrinogen decarboxylase (URO-D) domain-containing protein</fullName>
    </recommendedName>
</protein>
<accession>F5YD98</accession>
<dbReference type="KEGG" id="taz:TREAZ_1659"/>
<dbReference type="InParanoid" id="F5YD98"/>
<feature type="domain" description="Uroporphyrinogen decarboxylase (URO-D)" evidence="1">
    <location>
        <begin position="193"/>
        <end position="400"/>
    </location>
</feature>
<dbReference type="HOGENOM" id="CLU_056948_0_0_12"/>
<dbReference type="Pfam" id="PF01208">
    <property type="entry name" value="URO-D"/>
    <property type="match status" value="1"/>
</dbReference>
<dbReference type="InterPro" id="IPR038071">
    <property type="entry name" value="UROD/MetE-like_sf"/>
</dbReference>
<dbReference type="RefSeq" id="WP_015710363.1">
    <property type="nucleotide sequence ID" value="NC_015577.1"/>
</dbReference>
<evidence type="ECO:0000259" key="1">
    <source>
        <dbReference type="Pfam" id="PF01208"/>
    </source>
</evidence>
<dbReference type="OrthoDB" id="3078177at2"/>
<dbReference type="EMBL" id="CP001841">
    <property type="protein sequence ID" value="AEF80739.1"/>
    <property type="molecule type" value="Genomic_DNA"/>
</dbReference>
<keyword evidence="3" id="KW-1185">Reference proteome</keyword>
<gene>
    <name evidence="2" type="ordered locus">TREAZ_1659</name>
</gene>
<dbReference type="GO" id="GO:0006779">
    <property type="term" value="P:porphyrin-containing compound biosynthetic process"/>
    <property type="evidence" value="ECO:0007669"/>
    <property type="project" value="InterPro"/>
</dbReference>